<dbReference type="Proteomes" id="UP000799777">
    <property type="component" value="Unassembled WGS sequence"/>
</dbReference>
<protein>
    <recommendedName>
        <fullName evidence="8">Rhodopsin domain-containing protein</fullName>
    </recommendedName>
</protein>
<feature type="domain" description="Rhodopsin" evidence="8">
    <location>
        <begin position="134"/>
        <end position="235"/>
    </location>
</feature>
<dbReference type="GO" id="GO:0016020">
    <property type="term" value="C:membrane"/>
    <property type="evidence" value="ECO:0007669"/>
    <property type="project" value="UniProtKB-SubCell"/>
</dbReference>
<feature type="region of interest" description="Disordered" evidence="6">
    <location>
        <begin position="258"/>
        <end position="277"/>
    </location>
</feature>
<evidence type="ECO:0000256" key="1">
    <source>
        <dbReference type="ARBA" id="ARBA00004141"/>
    </source>
</evidence>
<evidence type="ECO:0000256" key="2">
    <source>
        <dbReference type="ARBA" id="ARBA00022692"/>
    </source>
</evidence>
<feature type="transmembrane region" description="Helical" evidence="7">
    <location>
        <begin position="30"/>
        <end position="57"/>
    </location>
</feature>
<evidence type="ECO:0000259" key="8">
    <source>
        <dbReference type="Pfam" id="PF20684"/>
    </source>
</evidence>
<dbReference type="InterPro" id="IPR049326">
    <property type="entry name" value="Rhodopsin_dom_fungi"/>
</dbReference>
<reference evidence="9" key="1">
    <citation type="journal article" date="2020" name="Stud. Mycol.">
        <title>101 Dothideomycetes genomes: a test case for predicting lifestyles and emergence of pathogens.</title>
        <authorList>
            <person name="Haridas S."/>
            <person name="Albert R."/>
            <person name="Binder M."/>
            <person name="Bloem J."/>
            <person name="Labutti K."/>
            <person name="Salamov A."/>
            <person name="Andreopoulos B."/>
            <person name="Baker S."/>
            <person name="Barry K."/>
            <person name="Bills G."/>
            <person name="Bluhm B."/>
            <person name="Cannon C."/>
            <person name="Castanera R."/>
            <person name="Culley D."/>
            <person name="Daum C."/>
            <person name="Ezra D."/>
            <person name="Gonzalez J."/>
            <person name="Henrissat B."/>
            <person name="Kuo A."/>
            <person name="Liang C."/>
            <person name="Lipzen A."/>
            <person name="Lutzoni F."/>
            <person name="Magnuson J."/>
            <person name="Mondo S."/>
            <person name="Nolan M."/>
            <person name="Ohm R."/>
            <person name="Pangilinan J."/>
            <person name="Park H.-J."/>
            <person name="Ramirez L."/>
            <person name="Alfaro M."/>
            <person name="Sun H."/>
            <person name="Tritt A."/>
            <person name="Yoshinaga Y."/>
            <person name="Zwiers L.-H."/>
            <person name="Turgeon B."/>
            <person name="Goodwin S."/>
            <person name="Spatafora J."/>
            <person name="Crous P."/>
            <person name="Grigoriev I."/>
        </authorList>
    </citation>
    <scope>NUCLEOTIDE SEQUENCE</scope>
    <source>
        <strain evidence="9">CBS 110217</strain>
    </source>
</reference>
<dbReference type="InterPro" id="IPR052337">
    <property type="entry name" value="SAT4-like"/>
</dbReference>
<feature type="transmembrane region" description="Helical" evidence="7">
    <location>
        <begin position="111"/>
        <end position="129"/>
    </location>
</feature>
<evidence type="ECO:0000313" key="9">
    <source>
        <dbReference type="EMBL" id="KAF2029517.1"/>
    </source>
</evidence>
<evidence type="ECO:0000256" key="3">
    <source>
        <dbReference type="ARBA" id="ARBA00022989"/>
    </source>
</evidence>
<dbReference type="EMBL" id="ML978200">
    <property type="protein sequence ID" value="KAF2029517.1"/>
    <property type="molecule type" value="Genomic_DNA"/>
</dbReference>
<evidence type="ECO:0000256" key="5">
    <source>
        <dbReference type="ARBA" id="ARBA00038359"/>
    </source>
</evidence>
<accession>A0A9P4H8K9</accession>
<evidence type="ECO:0000256" key="7">
    <source>
        <dbReference type="SAM" id="Phobius"/>
    </source>
</evidence>
<organism evidence="9 10">
    <name type="scientific">Setomelanomma holmii</name>
    <dbReference type="NCBI Taxonomy" id="210430"/>
    <lineage>
        <taxon>Eukaryota</taxon>
        <taxon>Fungi</taxon>
        <taxon>Dikarya</taxon>
        <taxon>Ascomycota</taxon>
        <taxon>Pezizomycotina</taxon>
        <taxon>Dothideomycetes</taxon>
        <taxon>Pleosporomycetidae</taxon>
        <taxon>Pleosporales</taxon>
        <taxon>Pleosporineae</taxon>
        <taxon>Phaeosphaeriaceae</taxon>
        <taxon>Setomelanomma</taxon>
    </lineage>
</organism>
<keyword evidence="3 7" id="KW-1133">Transmembrane helix</keyword>
<feature type="transmembrane region" description="Helical" evidence="7">
    <location>
        <begin position="210"/>
        <end position="230"/>
    </location>
</feature>
<comment type="similarity">
    <text evidence="5">Belongs to the SAT4 family.</text>
</comment>
<dbReference type="PANTHER" id="PTHR33048:SF129">
    <property type="entry name" value="INTEGRAL MEMBRANE PROTEIN-RELATED"/>
    <property type="match status" value="1"/>
</dbReference>
<feature type="transmembrane region" description="Helical" evidence="7">
    <location>
        <begin position="171"/>
        <end position="190"/>
    </location>
</feature>
<dbReference type="Pfam" id="PF20684">
    <property type="entry name" value="Fung_rhodopsin"/>
    <property type="match status" value="1"/>
</dbReference>
<proteinExistence type="inferred from homology"/>
<feature type="transmembrane region" description="Helical" evidence="7">
    <location>
        <begin position="82"/>
        <end position="99"/>
    </location>
</feature>
<name>A0A9P4H8K9_9PLEO</name>
<gene>
    <name evidence="9" type="ORF">EK21DRAFT_101128</name>
</gene>
<sequence length="358" mass="40512">MAMLDDPNVIPSFPSAAAQHNARSFVATTFFLHIIALVAVFIVVSSASLLAAVPYTFRHDTDAVYLSDVEKCLKYAVVAEPLWAWSMATIKISFALILLRIEQARRWRHFLWAMIVILVFVGLINTITICLRSQTVSTVGVSVVNIITDFIFVLLPIPFLRKIQRPMREHIVVRILMGLSIFAGIASIVRTSVAARFGCTGDVVNESLQIGMWTVIEELIGIIVICVPCLHAPFQHAVQIFTRTAERMRRHGESRCYGRTLESNETQPEESCSRSRLTNTLERSNAARFKLEWLRPGSELSQEDIVQKPCEIWCTKEGMVDHDRLSRTPSYDRQRNGADATWVDQRFSLKELEMGRAM</sequence>
<dbReference type="OrthoDB" id="5022096at2759"/>
<evidence type="ECO:0000256" key="4">
    <source>
        <dbReference type="ARBA" id="ARBA00023136"/>
    </source>
</evidence>
<evidence type="ECO:0000313" key="10">
    <source>
        <dbReference type="Proteomes" id="UP000799777"/>
    </source>
</evidence>
<comment type="subcellular location">
    <subcellularLocation>
        <location evidence="1">Membrane</location>
        <topology evidence="1">Multi-pass membrane protein</topology>
    </subcellularLocation>
</comment>
<keyword evidence="2 7" id="KW-0812">Transmembrane</keyword>
<feature type="transmembrane region" description="Helical" evidence="7">
    <location>
        <begin position="135"/>
        <end position="159"/>
    </location>
</feature>
<dbReference type="PANTHER" id="PTHR33048">
    <property type="entry name" value="PTH11-LIKE INTEGRAL MEMBRANE PROTEIN (AFU_ORTHOLOGUE AFUA_5G11245)"/>
    <property type="match status" value="1"/>
</dbReference>
<comment type="caution">
    <text evidence="9">The sequence shown here is derived from an EMBL/GenBank/DDBJ whole genome shotgun (WGS) entry which is preliminary data.</text>
</comment>
<feature type="compositionally biased region" description="Polar residues" evidence="6">
    <location>
        <begin position="261"/>
        <end position="277"/>
    </location>
</feature>
<evidence type="ECO:0000256" key="6">
    <source>
        <dbReference type="SAM" id="MobiDB-lite"/>
    </source>
</evidence>
<keyword evidence="10" id="KW-1185">Reference proteome</keyword>
<keyword evidence="4 7" id="KW-0472">Membrane</keyword>
<dbReference type="AlphaFoldDB" id="A0A9P4H8K9"/>